<evidence type="ECO:0000313" key="2">
    <source>
        <dbReference type="Proteomes" id="UP001564626"/>
    </source>
</evidence>
<dbReference type="RefSeq" id="WP_345357707.1">
    <property type="nucleotide sequence ID" value="NZ_BAABII010000003.1"/>
</dbReference>
<sequence length="49" mass="5340">MTAFCGALAAAAELHDRTELDWIREESCMECWRLIAAGLRGGTVPWSGS</sequence>
<dbReference type="Proteomes" id="UP001564626">
    <property type="component" value="Unassembled WGS sequence"/>
</dbReference>
<protein>
    <submittedName>
        <fullName evidence="1">Uncharacterized protein</fullName>
    </submittedName>
</protein>
<keyword evidence="2" id="KW-1185">Reference proteome</keyword>
<accession>A0ABV4CLI9</accession>
<dbReference type="EMBL" id="JBGEHV010000035">
    <property type="protein sequence ID" value="MEY8041348.1"/>
    <property type="molecule type" value="Genomic_DNA"/>
</dbReference>
<reference evidence="1 2" key="1">
    <citation type="submission" date="2024-08" db="EMBL/GenBank/DDBJ databases">
        <title>Genome mining of Saccharopolyspora cebuensis PGLac3 from Nigerian medicinal plant.</title>
        <authorList>
            <person name="Ezeobiora C.E."/>
            <person name="Igbokwe N.H."/>
            <person name="Amin D.H."/>
            <person name="Mendie U.E."/>
        </authorList>
    </citation>
    <scope>NUCLEOTIDE SEQUENCE [LARGE SCALE GENOMIC DNA]</scope>
    <source>
        <strain evidence="1 2">PGLac3</strain>
    </source>
</reference>
<proteinExistence type="predicted"/>
<gene>
    <name evidence="1" type="ORF">AB8O55_18245</name>
</gene>
<comment type="caution">
    <text evidence="1">The sequence shown here is derived from an EMBL/GenBank/DDBJ whole genome shotgun (WGS) entry which is preliminary data.</text>
</comment>
<organism evidence="1 2">
    <name type="scientific">Saccharopolyspora cebuensis</name>
    <dbReference type="NCBI Taxonomy" id="418759"/>
    <lineage>
        <taxon>Bacteria</taxon>
        <taxon>Bacillati</taxon>
        <taxon>Actinomycetota</taxon>
        <taxon>Actinomycetes</taxon>
        <taxon>Pseudonocardiales</taxon>
        <taxon>Pseudonocardiaceae</taxon>
        <taxon>Saccharopolyspora</taxon>
    </lineage>
</organism>
<name>A0ABV4CLI9_9PSEU</name>
<evidence type="ECO:0000313" key="1">
    <source>
        <dbReference type="EMBL" id="MEY8041348.1"/>
    </source>
</evidence>